<dbReference type="Gene3D" id="1.20.910.10">
    <property type="entry name" value="Heme oxygenase-like"/>
    <property type="match status" value="1"/>
</dbReference>
<accession>A0A7J6L314</accession>
<keyword evidence="1" id="KW-0808">Transferase</keyword>
<feature type="domain" description="Thiaminase-2/PQQC" evidence="5">
    <location>
        <begin position="23"/>
        <end position="215"/>
    </location>
</feature>
<dbReference type="SUPFAM" id="SSF53613">
    <property type="entry name" value="Ribokinase-like"/>
    <property type="match status" value="1"/>
</dbReference>
<dbReference type="Gene3D" id="3.40.1190.20">
    <property type="match status" value="1"/>
</dbReference>
<dbReference type="GO" id="GO:0009228">
    <property type="term" value="P:thiamine biosynthetic process"/>
    <property type="evidence" value="ECO:0007669"/>
    <property type="project" value="InterPro"/>
</dbReference>
<evidence type="ECO:0008006" key="9">
    <source>
        <dbReference type="Google" id="ProtNLM"/>
    </source>
</evidence>
<dbReference type="GO" id="GO:0008902">
    <property type="term" value="F:hydroxymethylpyrimidine kinase activity"/>
    <property type="evidence" value="ECO:0007669"/>
    <property type="project" value="TreeGrafter"/>
</dbReference>
<dbReference type="EMBL" id="JABANN010000758">
    <property type="protein sequence ID" value="KAF4653993.1"/>
    <property type="molecule type" value="Genomic_DNA"/>
</dbReference>
<proteinExistence type="predicted"/>
<organism evidence="7 8">
    <name type="scientific">Perkinsus olseni</name>
    <name type="common">Perkinsus atlanticus</name>
    <dbReference type="NCBI Taxonomy" id="32597"/>
    <lineage>
        <taxon>Eukaryota</taxon>
        <taxon>Sar</taxon>
        <taxon>Alveolata</taxon>
        <taxon>Perkinsozoa</taxon>
        <taxon>Perkinsea</taxon>
        <taxon>Perkinsida</taxon>
        <taxon>Perkinsidae</taxon>
        <taxon>Perkinsus</taxon>
    </lineage>
</organism>
<sequence>MMTNFYEEPVAGGASEGLWKANQDLALMSLHHPFVQGLGDGTLDPAAFTTYMAQDTLYLNGYLRALSYCIAKSDVTATGKELLALLDGVGDELKACHQHYIDNPDATGPEGACRKYVNFLLTIGQADLGPSVMVAAVIPCARLYAWIGRELTAGREVPEDHPFRRWLVSYADKPINDSAKTLEALLDKQIEPGEYEEVAKAYRRAMELEYDFFDSFGGCLGRSADAAITVPTVLVVSGSDSGGGAGHQADLKALEALGVYSTSALTSITAQNTKGVHRVQVVDDEIFAGQIDSVISDFKVSVVKLGLVPCASQLEMIAKKVGHLPMVVDPVLVATSGDDLVAQKNAEDVLATYKERIFPRATIITPNLPEAQRLLGRKEITGVYEARAAAQALAQYGSKFVLVKGGHDESDPDTCRDVLYDREKDHFYEFTNKRIATTNTHGTGCTLASAISGFMARGYSVPQAVENAIGYLHQVIVRSCGVPLGQGTNRPLVHSSNSIWANYC</sequence>
<feature type="domain" description="Pyridoxamine kinase/Phosphomethylpyrimidine kinase" evidence="6">
    <location>
        <begin position="240"/>
        <end position="483"/>
    </location>
</feature>
<comment type="caution">
    <text evidence="7">The sequence shown here is derived from an EMBL/GenBank/DDBJ whole genome shotgun (WGS) entry which is preliminary data.</text>
</comment>
<dbReference type="GO" id="GO:0005524">
    <property type="term" value="F:ATP binding"/>
    <property type="evidence" value="ECO:0007669"/>
    <property type="project" value="UniProtKB-KW"/>
</dbReference>
<dbReference type="InterPro" id="IPR004399">
    <property type="entry name" value="HMP/HMP-P_kinase_dom"/>
</dbReference>
<dbReference type="FunFam" id="3.40.1190.20:FF:000003">
    <property type="entry name" value="Phosphomethylpyrimidine kinase ThiD"/>
    <property type="match status" value="1"/>
</dbReference>
<dbReference type="Pfam" id="PF03070">
    <property type="entry name" value="TENA_THI-4"/>
    <property type="match status" value="1"/>
</dbReference>
<dbReference type="GO" id="GO:0008972">
    <property type="term" value="F:phosphomethylpyrimidine kinase activity"/>
    <property type="evidence" value="ECO:0007669"/>
    <property type="project" value="InterPro"/>
</dbReference>
<evidence type="ECO:0000313" key="7">
    <source>
        <dbReference type="EMBL" id="KAF4653993.1"/>
    </source>
</evidence>
<keyword evidence="2" id="KW-0547">Nucleotide-binding</keyword>
<dbReference type="PANTHER" id="PTHR20858">
    <property type="entry name" value="PHOSPHOMETHYLPYRIMIDINE KINASE"/>
    <property type="match status" value="1"/>
</dbReference>
<evidence type="ECO:0000256" key="1">
    <source>
        <dbReference type="ARBA" id="ARBA00022679"/>
    </source>
</evidence>
<dbReference type="CDD" id="cd19368">
    <property type="entry name" value="TenA_C_AtTH2-like"/>
    <property type="match status" value="1"/>
</dbReference>
<dbReference type="InterPro" id="IPR013749">
    <property type="entry name" value="PM/HMP-P_kinase-1"/>
</dbReference>
<dbReference type="CDD" id="cd01169">
    <property type="entry name" value="HMPP_kinase"/>
    <property type="match status" value="1"/>
</dbReference>
<gene>
    <name evidence="7" type="ORF">FOL46_008911</name>
</gene>
<dbReference type="SUPFAM" id="SSF48613">
    <property type="entry name" value="Heme oxygenase-like"/>
    <property type="match status" value="1"/>
</dbReference>
<dbReference type="InterPro" id="IPR016084">
    <property type="entry name" value="Haem_Oase-like_multi-hlx"/>
</dbReference>
<keyword evidence="3" id="KW-0418">Kinase</keyword>
<evidence type="ECO:0000313" key="8">
    <source>
        <dbReference type="Proteomes" id="UP000572268"/>
    </source>
</evidence>
<reference evidence="7 8" key="1">
    <citation type="submission" date="2020-04" db="EMBL/GenBank/DDBJ databases">
        <title>Perkinsus olseni comparative genomics.</title>
        <authorList>
            <person name="Bogema D.R."/>
        </authorList>
    </citation>
    <scope>NUCLEOTIDE SEQUENCE [LARGE SCALE GENOMIC DNA]</scope>
    <source>
        <strain evidence="7">ATCC PRA-31</strain>
    </source>
</reference>
<dbReference type="Proteomes" id="UP000572268">
    <property type="component" value="Unassembled WGS sequence"/>
</dbReference>
<evidence type="ECO:0000256" key="4">
    <source>
        <dbReference type="ARBA" id="ARBA00022840"/>
    </source>
</evidence>
<dbReference type="InterPro" id="IPR029056">
    <property type="entry name" value="Ribokinase-like"/>
</dbReference>
<dbReference type="InterPro" id="IPR004305">
    <property type="entry name" value="Thiaminase-2/PQQC"/>
</dbReference>
<dbReference type="AlphaFoldDB" id="A0A7J6L314"/>
<dbReference type="Pfam" id="PF08543">
    <property type="entry name" value="Phos_pyr_kin"/>
    <property type="match status" value="1"/>
</dbReference>
<keyword evidence="4" id="KW-0067">ATP-binding</keyword>
<evidence type="ECO:0000259" key="6">
    <source>
        <dbReference type="Pfam" id="PF08543"/>
    </source>
</evidence>
<dbReference type="NCBIfam" id="TIGR00097">
    <property type="entry name" value="HMP-P_kinase"/>
    <property type="match status" value="1"/>
</dbReference>
<protein>
    <recommendedName>
        <fullName evidence="9">Phosphomethylpyrimidine kinase</fullName>
    </recommendedName>
</protein>
<evidence type="ECO:0000259" key="5">
    <source>
        <dbReference type="Pfam" id="PF03070"/>
    </source>
</evidence>
<evidence type="ECO:0000256" key="3">
    <source>
        <dbReference type="ARBA" id="ARBA00022777"/>
    </source>
</evidence>
<dbReference type="PANTHER" id="PTHR20858:SF17">
    <property type="entry name" value="HYDROXYMETHYLPYRIMIDINE_PHOSPHOMETHYLPYRIMIDINE KINASE THI20-RELATED"/>
    <property type="match status" value="1"/>
</dbReference>
<dbReference type="GO" id="GO:0005829">
    <property type="term" value="C:cytosol"/>
    <property type="evidence" value="ECO:0007669"/>
    <property type="project" value="TreeGrafter"/>
</dbReference>
<evidence type="ECO:0000256" key="2">
    <source>
        <dbReference type="ARBA" id="ARBA00022741"/>
    </source>
</evidence>
<name>A0A7J6L314_PEROL</name>